<keyword evidence="2" id="KW-0812">Transmembrane</keyword>
<protein>
    <recommendedName>
        <fullName evidence="5">Transmembrane protein</fullName>
    </recommendedName>
</protein>
<dbReference type="PANTHER" id="PTHR34775:SF6">
    <property type="entry name" value="TRANSMEMBRANE PROTEIN"/>
    <property type="match status" value="1"/>
</dbReference>
<evidence type="ECO:0000313" key="3">
    <source>
        <dbReference type="EMBL" id="KAL3528680.1"/>
    </source>
</evidence>
<keyword evidence="4" id="KW-1185">Reference proteome</keyword>
<dbReference type="AlphaFoldDB" id="A0ABD3AA49"/>
<dbReference type="PANTHER" id="PTHR34775">
    <property type="entry name" value="TRANSMEMBRANE PROTEIN"/>
    <property type="match status" value="1"/>
</dbReference>
<dbReference type="EMBL" id="JBJUIK010000004">
    <property type="protein sequence ID" value="KAL3528680.1"/>
    <property type="molecule type" value="Genomic_DNA"/>
</dbReference>
<organism evidence="3 4">
    <name type="scientific">Cinchona calisaya</name>
    <dbReference type="NCBI Taxonomy" id="153742"/>
    <lineage>
        <taxon>Eukaryota</taxon>
        <taxon>Viridiplantae</taxon>
        <taxon>Streptophyta</taxon>
        <taxon>Embryophyta</taxon>
        <taxon>Tracheophyta</taxon>
        <taxon>Spermatophyta</taxon>
        <taxon>Magnoliopsida</taxon>
        <taxon>eudicotyledons</taxon>
        <taxon>Gunneridae</taxon>
        <taxon>Pentapetalae</taxon>
        <taxon>asterids</taxon>
        <taxon>lamiids</taxon>
        <taxon>Gentianales</taxon>
        <taxon>Rubiaceae</taxon>
        <taxon>Cinchonoideae</taxon>
        <taxon>Cinchoneae</taxon>
        <taxon>Cinchona</taxon>
    </lineage>
</organism>
<evidence type="ECO:0000256" key="1">
    <source>
        <dbReference type="SAM" id="MobiDB-lite"/>
    </source>
</evidence>
<proteinExistence type="predicted"/>
<keyword evidence="2" id="KW-1133">Transmembrane helix</keyword>
<feature type="compositionally biased region" description="Acidic residues" evidence="1">
    <location>
        <begin position="209"/>
        <end position="220"/>
    </location>
</feature>
<keyword evidence="2" id="KW-0472">Membrane</keyword>
<evidence type="ECO:0008006" key="5">
    <source>
        <dbReference type="Google" id="ProtNLM"/>
    </source>
</evidence>
<sequence length="731" mass="81772">MFSFEKGISSTNDPSFSGETKENAINHDKMGFNSKSQNPKKPLTKHFMSPTISAISKVTVPRKKILVEKNESLTSYDNTLVQKSPIHEYSGSKGTCKCDIGSKNHAISACNCISEADDDEPNNTSFADGSLKPYDPLTNYLSPRPKYLRYKPNRRHEILQRSGVFYSQNSTIVDDERSSGSGCDQEETFVPPQVIMVDGEDSHNYGQDANDDEEEEEESEEVEAAKSWSLKGLVKFLVVLIVLGLSTSYISSMNSPSPSPVVQAIEGLTEGYNRIQKHLFEVVYTNLQHGGTWRNGSGVEPGDGKTGFLGFNWNGDHEFGRFQIEVDDEEEMEERTDDIIEMPEPPNREFDDIYEGDEGDKGLNRPDWKISENKDINDEMKKIEQKCDQLKVCETAQTDGTTDQELDKVEEEGSEGLQQCASLEKTECFSKRTDDTEIDSGNEPANLICKGGDRLERSIGEKAGEEMAWTKLARAEDDAITSREDESCNKGEAVEEISLEKVGEEMDDTKMQISENENFLPAKMENDDIQPDASVFELYLKSMKDLKLMELGPIVVAAILFSMFSLVLASLVYIYSPKAAQDSQLELFDRKEKWIEAKPFAQVEHTEERVVDSIVKPSSVSFSFEEAAKHHRYIRGPEVELLGEFVIGEFSSSLRSCDWKGRTNETEESINPVAQAETLNVSRSDSPSYGSFTAEKIMFKKEGGGRDGNVKVVTTPVRRSGRIRNLSVTSP</sequence>
<feature type="region of interest" description="Disordered" evidence="1">
    <location>
        <begin position="341"/>
        <end position="367"/>
    </location>
</feature>
<feature type="region of interest" description="Disordered" evidence="1">
    <location>
        <begin position="198"/>
        <end position="220"/>
    </location>
</feature>
<gene>
    <name evidence="3" type="ORF">ACH5RR_008002</name>
</gene>
<reference evidence="3 4" key="1">
    <citation type="submission" date="2024-11" db="EMBL/GenBank/DDBJ databases">
        <title>A near-complete genome assembly of Cinchona calisaya.</title>
        <authorList>
            <person name="Lian D.C."/>
            <person name="Zhao X.W."/>
            <person name="Wei L."/>
        </authorList>
    </citation>
    <scope>NUCLEOTIDE SEQUENCE [LARGE SCALE GENOMIC DNA]</scope>
    <source>
        <tissue evidence="3">Nenye</tissue>
    </source>
</reference>
<feature type="region of interest" description="Disordered" evidence="1">
    <location>
        <begin position="1"/>
        <end position="45"/>
    </location>
</feature>
<feature type="transmembrane region" description="Helical" evidence="2">
    <location>
        <begin position="551"/>
        <end position="575"/>
    </location>
</feature>
<accession>A0ABD3AA49</accession>
<name>A0ABD3AA49_9GENT</name>
<comment type="caution">
    <text evidence="3">The sequence shown here is derived from an EMBL/GenBank/DDBJ whole genome shotgun (WGS) entry which is preliminary data.</text>
</comment>
<evidence type="ECO:0000313" key="4">
    <source>
        <dbReference type="Proteomes" id="UP001630127"/>
    </source>
</evidence>
<feature type="compositionally biased region" description="Basic and acidic residues" evidence="1">
    <location>
        <begin position="19"/>
        <end position="30"/>
    </location>
</feature>
<dbReference type="Proteomes" id="UP001630127">
    <property type="component" value="Unassembled WGS sequence"/>
</dbReference>
<feature type="compositionally biased region" description="Polar residues" evidence="1">
    <location>
        <begin position="8"/>
        <end position="18"/>
    </location>
</feature>
<evidence type="ECO:0000256" key="2">
    <source>
        <dbReference type="SAM" id="Phobius"/>
    </source>
</evidence>